<evidence type="ECO:0000313" key="1">
    <source>
        <dbReference type="EMBL" id="CAE0642924.1"/>
    </source>
</evidence>
<dbReference type="GO" id="GO:0005743">
    <property type="term" value="C:mitochondrial inner membrane"/>
    <property type="evidence" value="ECO:0007669"/>
    <property type="project" value="TreeGrafter"/>
</dbReference>
<dbReference type="AlphaFoldDB" id="A0A7S3Y713"/>
<dbReference type="Pfam" id="PF05176">
    <property type="entry name" value="ATP-synt_10"/>
    <property type="match status" value="1"/>
</dbReference>
<protein>
    <recommendedName>
        <fullName evidence="2">Mitochondrial ATPase complex subunit ATP10</fullName>
    </recommendedName>
</protein>
<dbReference type="PANTHER" id="PTHR28106:SF1">
    <property type="entry name" value="MITOCHONDRIAL ATPASE COMPLEX SUBUNIT ATP10"/>
    <property type="match status" value="1"/>
</dbReference>
<dbReference type="GO" id="GO:0033615">
    <property type="term" value="P:mitochondrial proton-transporting ATP synthase complex assembly"/>
    <property type="evidence" value="ECO:0007669"/>
    <property type="project" value="TreeGrafter"/>
</dbReference>
<proteinExistence type="predicted"/>
<reference evidence="1" key="1">
    <citation type="submission" date="2021-01" db="EMBL/GenBank/DDBJ databases">
        <authorList>
            <person name="Corre E."/>
            <person name="Pelletier E."/>
            <person name="Niang G."/>
            <person name="Scheremetjew M."/>
            <person name="Finn R."/>
            <person name="Kale V."/>
            <person name="Holt S."/>
            <person name="Cochrane G."/>
            <person name="Meng A."/>
            <person name="Brown T."/>
            <person name="Cohen L."/>
        </authorList>
    </citation>
    <scope>NUCLEOTIDE SEQUENCE</scope>
    <source>
        <strain evidence="1">CCMP3107</strain>
    </source>
</reference>
<accession>A0A7S3Y713</accession>
<sequence>MLESWTTPYLEQRSGKSPTPHLEPNLVHLSIVEGFVLSMLRGLLTKSLAAALPAPLRPRALAAFADAESFRESLSISNRLSGYLYLVDRDGFVRWRASGKASEEELRLLLKAVDDLAAEENSSLQQQHSSKRRRGQNS</sequence>
<evidence type="ECO:0008006" key="2">
    <source>
        <dbReference type="Google" id="ProtNLM"/>
    </source>
</evidence>
<organism evidence="1">
    <name type="scientific">Heterosigma akashiwo</name>
    <name type="common">Chromophytic alga</name>
    <name type="synonym">Heterosigma carterae</name>
    <dbReference type="NCBI Taxonomy" id="2829"/>
    <lineage>
        <taxon>Eukaryota</taxon>
        <taxon>Sar</taxon>
        <taxon>Stramenopiles</taxon>
        <taxon>Ochrophyta</taxon>
        <taxon>Raphidophyceae</taxon>
        <taxon>Chattonellales</taxon>
        <taxon>Chattonellaceae</taxon>
        <taxon>Heterosigma</taxon>
    </lineage>
</organism>
<dbReference type="PANTHER" id="PTHR28106">
    <property type="entry name" value="MITOCHONDRIAL ATPASE COMPLEX SUBUNIT ATP10"/>
    <property type="match status" value="1"/>
</dbReference>
<dbReference type="InterPro" id="IPR007849">
    <property type="entry name" value="ATP10"/>
</dbReference>
<dbReference type="EMBL" id="HBIU01048954">
    <property type="protein sequence ID" value="CAE0642924.1"/>
    <property type="molecule type" value="Transcribed_RNA"/>
</dbReference>
<gene>
    <name evidence="1" type="ORF">HAKA00212_LOCUS21782</name>
</gene>
<name>A0A7S3Y713_HETAK</name>